<accession>A0ABP1QCC3</accession>
<proteinExistence type="predicted"/>
<dbReference type="PANTHER" id="PTHR19848">
    <property type="entry name" value="WD40 REPEAT PROTEIN"/>
    <property type="match status" value="1"/>
</dbReference>
<keyword evidence="4" id="KW-0539">Nucleus</keyword>
<dbReference type="CDD" id="cd00200">
    <property type="entry name" value="WD40"/>
    <property type="match status" value="1"/>
</dbReference>
<dbReference type="InterPro" id="IPR001632">
    <property type="entry name" value="WD40_G-protein_beta-like"/>
</dbReference>
<name>A0ABP1QCC3_9HEXA</name>
<evidence type="ECO:0000256" key="3">
    <source>
        <dbReference type="ARBA" id="ARBA00022737"/>
    </source>
</evidence>
<dbReference type="PROSITE" id="PS50082">
    <property type="entry name" value="WD_REPEATS_2"/>
    <property type="match status" value="7"/>
</dbReference>
<dbReference type="SUPFAM" id="SSF50978">
    <property type="entry name" value="WD40 repeat-like"/>
    <property type="match status" value="1"/>
</dbReference>
<dbReference type="PRINTS" id="PR00320">
    <property type="entry name" value="GPROTEINBRPT"/>
</dbReference>
<feature type="repeat" description="WD" evidence="5">
    <location>
        <begin position="234"/>
        <end position="264"/>
    </location>
</feature>
<keyword evidence="8" id="KW-1185">Reference proteome</keyword>
<protein>
    <recommendedName>
        <fullName evidence="6">NLE domain-containing protein</fullName>
    </recommendedName>
</protein>
<feature type="domain" description="NLE" evidence="6">
    <location>
        <begin position="8"/>
        <end position="66"/>
    </location>
</feature>
<feature type="repeat" description="WD" evidence="5">
    <location>
        <begin position="144"/>
        <end position="185"/>
    </location>
</feature>
<comment type="caution">
    <text evidence="7">The sequence shown here is derived from an EMBL/GenBank/DDBJ whole genome shotgun (WGS) entry which is preliminary data.</text>
</comment>
<dbReference type="InterPro" id="IPR012972">
    <property type="entry name" value="NLE"/>
</dbReference>
<feature type="repeat" description="WD" evidence="5">
    <location>
        <begin position="187"/>
        <end position="233"/>
    </location>
</feature>
<evidence type="ECO:0000256" key="5">
    <source>
        <dbReference type="PROSITE-ProRule" id="PRU00221"/>
    </source>
</evidence>
<dbReference type="Pfam" id="PF00400">
    <property type="entry name" value="WD40"/>
    <property type="match status" value="7"/>
</dbReference>
<dbReference type="Gene3D" id="2.130.10.10">
    <property type="entry name" value="YVTN repeat-like/Quinoprotein amine dehydrogenase"/>
    <property type="match status" value="1"/>
</dbReference>
<dbReference type="InterPro" id="IPR019775">
    <property type="entry name" value="WD40_repeat_CS"/>
</dbReference>
<organism evidence="7 8">
    <name type="scientific">Orchesella dallaii</name>
    <dbReference type="NCBI Taxonomy" id="48710"/>
    <lineage>
        <taxon>Eukaryota</taxon>
        <taxon>Metazoa</taxon>
        <taxon>Ecdysozoa</taxon>
        <taxon>Arthropoda</taxon>
        <taxon>Hexapoda</taxon>
        <taxon>Collembola</taxon>
        <taxon>Entomobryomorpha</taxon>
        <taxon>Entomobryoidea</taxon>
        <taxon>Orchesellidae</taxon>
        <taxon>Orchesellinae</taxon>
        <taxon>Orchesella</taxon>
    </lineage>
</organism>
<dbReference type="EMBL" id="CAXLJM020000027">
    <property type="protein sequence ID" value="CAL8094602.1"/>
    <property type="molecule type" value="Genomic_DNA"/>
</dbReference>
<dbReference type="InterPro" id="IPR020472">
    <property type="entry name" value="WD40_PAC1"/>
</dbReference>
<feature type="repeat" description="WD" evidence="5">
    <location>
        <begin position="363"/>
        <end position="404"/>
    </location>
</feature>
<feature type="repeat" description="WD" evidence="5">
    <location>
        <begin position="448"/>
        <end position="481"/>
    </location>
</feature>
<dbReference type="PROSITE" id="PS50294">
    <property type="entry name" value="WD_REPEATS_REGION"/>
    <property type="match status" value="7"/>
</dbReference>
<dbReference type="InterPro" id="IPR015943">
    <property type="entry name" value="WD40/YVTN_repeat-like_dom_sf"/>
</dbReference>
<dbReference type="InterPro" id="IPR036322">
    <property type="entry name" value="WD40_repeat_dom_sf"/>
</dbReference>
<feature type="repeat" description="WD" evidence="5">
    <location>
        <begin position="102"/>
        <end position="143"/>
    </location>
</feature>
<dbReference type="PRINTS" id="PR00319">
    <property type="entry name" value="GPROTEINB"/>
</dbReference>
<dbReference type="PROSITE" id="PS00678">
    <property type="entry name" value="WD_REPEATS_1"/>
    <property type="match status" value="2"/>
</dbReference>
<sequence length="481" mass="53379">MTKETEHIQAQFVSEAGEPCGSQFDLPVNITVEKLRTLCNSLLEQDETLPCTFFVNDKEITSSLEGALTEEEKCNTEKVVQIVYQPQAVFKVRAITRCTSSLAGHSEPVVVASFSPDGRRLASGSGDTTVRFWDLNTETPEYTCKGHLSHVEAMSWSPLGTRLASGCKKGVICIWDPENGKQVGKSLTGHSSCIMVLSWEPLHLNGQARHLASGSMDKTVRIWDTVLGQTLRILSSHTEAVSALRWGGTGLIYSGSRDKTIKVWRSVDGVFCRNLEGHAHWINCLALNTDYVIRTGDFEPADAEKLAYKDIKRSDDPSEVQKVALARYEAVRRGTEERLVSGSDDNTLIIWLPEKDKKPLVRMTGHQQPVIMVSYSPDGRYIASASFDHHVKIWDGKTGKFVASLFGHLRRVYQVAWSADSRMLVSGSSDSTLKVWNMAKKGKADVHLPGHADEVYTVDWSPDGQKVVSGGKDKLLRIWRS</sequence>
<keyword evidence="3" id="KW-0677">Repeat</keyword>
<dbReference type="Pfam" id="PF08154">
    <property type="entry name" value="NLE"/>
    <property type="match status" value="1"/>
</dbReference>
<evidence type="ECO:0000259" key="6">
    <source>
        <dbReference type="Pfam" id="PF08154"/>
    </source>
</evidence>
<dbReference type="Proteomes" id="UP001642540">
    <property type="component" value="Unassembled WGS sequence"/>
</dbReference>
<dbReference type="InterPro" id="IPR001680">
    <property type="entry name" value="WD40_rpt"/>
</dbReference>
<reference evidence="7 8" key="1">
    <citation type="submission" date="2024-08" db="EMBL/GenBank/DDBJ databases">
        <authorList>
            <person name="Cucini C."/>
            <person name="Frati F."/>
        </authorList>
    </citation>
    <scope>NUCLEOTIDE SEQUENCE [LARGE SCALE GENOMIC DNA]</scope>
</reference>
<comment type="subcellular location">
    <subcellularLocation>
        <location evidence="1">Nucleus</location>
        <location evidence="1">Nucleolus</location>
    </subcellularLocation>
</comment>
<evidence type="ECO:0000256" key="2">
    <source>
        <dbReference type="ARBA" id="ARBA00022574"/>
    </source>
</evidence>
<dbReference type="SMART" id="SM00320">
    <property type="entry name" value="WD40"/>
    <property type="match status" value="8"/>
</dbReference>
<feature type="repeat" description="WD" evidence="5">
    <location>
        <begin position="405"/>
        <end position="438"/>
    </location>
</feature>
<evidence type="ECO:0000256" key="1">
    <source>
        <dbReference type="ARBA" id="ARBA00004604"/>
    </source>
</evidence>
<keyword evidence="2 5" id="KW-0853">WD repeat</keyword>
<evidence type="ECO:0000313" key="8">
    <source>
        <dbReference type="Proteomes" id="UP001642540"/>
    </source>
</evidence>
<dbReference type="PANTHER" id="PTHR19848:SF0">
    <property type="entry name" value="NOTCHLESS PROTEIN HOMOLOG 1"/>
    <property type="match status" value="1"/>
</dbReference>
<evidence type="ECO:0000256" key="4">
    <source>
        <dbReference type="ARBA" id="ARBA00023242"/>
    </source>
</evidence>
<gene>
    <name evidence="7" type="ORF">ODALV1_LOCUS8832</name>
</gene>
<evidence type="ECO:0000313" key="7">
    <source>
        <dbReference type="EMBL" id="CAL8094602.1"/>
    </source>
</evidence>